<dbReference type="PROSITE" id="PS51257">
    <property type="entry name" value="PROKAR_LIPOPROTEIN"/>
    <property type="match status" value="1"/>
</dbReference>
<protein>
    <submittedName>
        <fullName evidence="2">Uncharacterized protein</fullName>
    </submittedName>
</protein>
<gene>
    <name evidence="2" type="ORF">NEMBOFW57_007821</name>
</gene>
<keyword evidence="1" id="KW-0732">Signal</keyword>
<reference evidence="2" key="1">
    <citation type="submission" date="2023-02" db="EMBL/GenBank/DDBJ databases">
        <authorList>
            <person name="Palmer J.M."/>
        </authorList>
    </citation>
    <scope>NUCLEOTIDE SEQUENCE</scope>
    <source>
        <strain evidence="2">FW57</strain>
    </source>
</reference>
<accession>A0AAD4EW56</accession>
<evidence type="ECO:0000256" key="1">
    <source>
        <dbReference type="SAM" id="SignalP"/>
    </source>
</evidence>
<dbReference type="AlphaFoldDB" id="A0AAD4EW56"/>
<evidence type="ECO:0000313" key="3">
    <source>
        <dbReference type="Proteomes" id="UP001197093"/>
    </source>
</evidence>
<comment type="caution">
    <text evidence="2">The sequence shown here is derived from an EMBL/GenBank/DDBJ whole genome shotgun (WGS) entry which is preliminary data.</text>
</comment>
<keyword evidence="3" id="KW-1185">Reference proteome</keyword>
<dbReference type="Proteomes" id="UP001197093">
    <property type="component" value="Unassembled WGS sequence"/>
</dbReference>
<organism evidence="2 3">
    <name type="scientific">Staphylotrichum longicolle</name>
    <dbReference type="NCBI Taxonomy" id="669026"/>
    <lineage>
        <taxon>Eukaryota</taxon>
        <taxon>Fungi</taxon>
        <taxon>Dikarya</taxon>
        <taxon>Ascomycota</taxon>
        <taxon>Pezizomycotina</taxon>
        <taxon>Sordariomycetes</taxon>
        <taxon>Sordariomycetidae</taxon>
        <taxon>Sordariales</taxon>
        <taxon>Chaetomiaceae</taxon>
        <taxon>Staphylotrichum</taxon>
    </lineage>
</organism>
<name>A0AAD4EW56_9PEZI</name>
<feature type="chain" id="PRO_5042141581" evidence="1">
    <location>
        <begin position="27"/>
        <end position="437"/>
    </location>
</feature>
<feature type="signal peptide" evidence="1">
    <location>
        <begin position="1"/>
        <end position="26"/>
    </location>
</feature>
<sequence length="437" mass="46606">MARFLSAAVLLTAVLAPAVNNAVALAQLTSGCTSSSFTTPSWLVRDFQSQTSGNLTVVDFHVLNRGTNVTTELRCSASSATTTSGWQPCSARNRTTSDQPFVAYFQVDNSTAWFLFNETWSCTTTACQSTKPLLVKAALSAPVKITPGYVSGPVGHDTKGCTAQSRTPAWEVVASQINLRNVSGNVQSGNAFVIIRNDHLGYTASCGGSFSDVSGHQPLSCQGQTAFRRPDKYQIGTNLQFDPKTFALGVNQTWFCDDLDPAQPIAITASGSTPPPLECTDFPESSHTFCTGGSNGTFAGNITSRALLQPYSLNDPLPTAESCTIASVLSPAWWFNNFETNTTRNGSETVTARFGMELQTGAQATGYVAEIVANGVRYAAPTNGTSAGELPWNKCVIESVGDPVLAPTGCEFRYEMASRFLGLRVQWQCADLDAKSP</sequence>
<dbReference type="EMBL" id="JAHCVI010000003">
    <property type="protein sequence ID" value="KAG7288290.1"/>
    <property type="molecule type" value="Genomic_DNA"/>
</dbReference>
<proteinExistence type="predicted"/>
<evidence type="ECO:0000313" key="2">
    <source>
        <dbReference type="EMBL" id="KAG7288290.1"/>
    </source>
</evidence>